<protein>
    <submittedName>
        <fullName evidence="1">Uncharacterized protein</fullName>
    </submittedName>
</protein>
<sequence length="117" mass="13061">MLAEFVSLEIEIKLSKLKLKPQDEILKQIFGWGKQCPICKVPCEVGGTNHKEHFTLIHWPQGLRGGGDRISPLTSSLILYVPIIWFPVAGSRLPLQDGNLLFIKMIISPISQSPGEK</sequence>
<dbReference type="EMBL" id="JAHDVG010000483">
    <property type="protein sequence ID" value="KAH1172119.1"/>
    <property type="molecule type" value="Genomic_DNA"/>
</dbReference>
<dbReference type="AlphaFoldDB" id="A0A9D3WY01"/>
<dbReference type="PANTHER" id="PTHR14819:SF9">
    <property type="entry name" value="UP-REGULATOR OF CELL PROLIFERATION-LIKE"/>
    <property type="match status" value="1"/>
</dbReference>
<comment type="caution">
    <text evidence="1">The sequence shown here is derived from an EMBL/GenBank/DDBJ whole genome shotgun (WGS) entry which is preliminary data.</text>
</comment>
<reference evidence="1" key="1">
    <citation type="submission" date="2021-09" db="EMBL/GenBank/DDBJ databases">
        <title>The genome of Mauremys mutica provides insights into the evolution of semi-aquatic lifestyle.</title>
        <authorList>
            <person name="Gong S."/>
            <person name="Gao Y."/>
        </authorList>
    </citation>
    <scope>NUCLEOTIDE SEQUENCE</scope>
    <source>
        <strain evidence="1">MM-2020</strain>
        <tissue evidence="1">Muscle</tissue>
    </source>
</reference>
<evidence type="ECO:0000313" key="2">
    <source>
        <dbReference type="Proteomes" id="UP000827986"/>
    </source>
</evidence>
<gene>
    <name evidence="1" type="ORF">KIL84_007737</name>
</gene>
<dbReference type="InterPro" id="IPR052986">
    <property type="entry name" value="VLIG_GTPase"/>
</dbReference>
<organism evidence="1 2">
    <name type="scientific">Mauremys mutica</name>
    <name type="common">yellowpond turtle</name>
    <dbReference type="NCBI Taxonomy" id="74926"/>
    <lineage>
        <taxon>Eukaryota</taxon>
        <taxon>Metazoa</taxon>
        <taxon>Chordata</taxon>
        <taxon>Craniata</taxon>
        <taxon>Vertebrata</taxon>
        <taxon>Euteleostomi</taxon>
        <taxon>Archelosauria</taxon>
        <taxon>Testudinata</taxon>
        <taxon>Testudines</taxon>
        <taxon>Cryptodira</taxon>
        <taxon>Durocryptodira</taxon>
        <taxon>Testudinoidea</taxon>
        <taxon>Geoemydidae</taxon>
        <taxon>Geoemydinae</taxon>
        <taxon>Mauremys</taxon>
    </lineage>
</organism>
<name>A0A9D3WY01_9SAUR</name>
<keyword evidence="2" id="KW-1185">Reference proteome</keyword>
<accession>A0A9D3WY01</accession>
<proteinExistence type="predicted"/>
<evidence type="ECO:0000313" key="1">
    <source>
        <dbReference type="EMBL" id="KAH1172119.1"/>
    </source>
</evidence>
<dbReference type="Proteomes" id="UP000827986">
    <property type="component" value="Unassembled WGS sequence"/>
</dbReference>
<dbReference type="PANTHER" id="PTHR14819">
    <property type="entry name" value="GTP-BINDING"/>
    <property type="match status" value="1"/>
</dbReference>